<dbReference type="NCBIfam" id="TIGR01352">
    <property type="entry name" value="tonB_Cterm"/>
    <property type="match status" value="1"/>
</dbReference>
<accession>D5CRN9</accession>
<evidence type="ECO:0000256" key="8">
    <source>
        <dbReference type="ARBA" id="ARBA00022989"/>
    </source>
</evidence>
<feature type="region of interest" description="Disordered" evidence="11">
    <location>
        <begin position="76"/>
        <end position="134"/>
    </location>
</feature>
<dbReference type="Pfam" id="PF03544">
    <property type="entry name" value="TonB_C"/>
    <property type="match status" value="1"/>
</dbReference>
<keyword evidence="6 10" id="KW-0812">Transmembrane</keyword>
<dbReference type="eggNOG" id="COG0810">
    <property type="taxonomic scope" value="Bacteria"/>
</dbReference>
<evidence type="ECO:0000256" key="3">
    <source>
        <dbReference type="ARBA" id="ARBA00022448"/>
    </source>
</evidence>
<dbReference type="STRING" id="580332.Slit_1388"/>
<keyword evidence="9 10" id="KW-0472">Membrane</keyword>
<comment type="function">
    <text evidence="10">Interacts with outer membrane receptor proteins that carry out high-affinity binding and energy dependent uptake into the periplasmic space of specific substrates. It could act to transduce energy from the cytoplasmic membrane to specific energy-requiring processes in the outer membrane, resulting in the release into the periplasm of ligands bound by these outer membrane proteins.</text>
</comment>
<dbReference type="PROSITE" id="PS52015">
    <property type="entry name" value="TONB_CTD"/>
    <property type="match status" value="1"/>
</dbReference>
<feature type="compositionally biased region" description="Basic and acidic residues" evidence="11">
    <location>
        <begin position="97"/>
        <end position="109"/>
    </location>
</feature>
<feature type="transmembrane region" description="Helical" evidence="10">
    <location>
        <begin position="31"/>
        <end position="50"/>
    </location>
</feature>
<dbReference type="GO" id="GO:0055085">
    <property type="term" value="P:transmembrane transport"/>
    <property type="evidence" value="ECO:0007669"/>
    <property type="project" value="InterPro"/>
</dbReference>
<name>D5CRN9_SIDLE</name>
<evidence type="ECO:0000259" key="12">
    <source>
        <dbReference type="PROSITE" id="PS52015"/>
    </source>
</evidence>
<dbReference type="InterPro" id="IPR003538">
    <property type="entry name" value="TonB"/>
</dbReference>
<dbReference type="SUPFAM" id="SSF74653">
    <property type="entry name" value="TolA/TonB C-terminal domain"/>
    <property type="match status" value="1"/>
</dbReference>
<evidence type="ECO:0000313" key="13">
    <source>
        <dbReference type="EMBL" id="ADE11625.1"/>
    </source>
</evidence>
<keyword evidence="10" id="KW-0735">Signal-anchor</keyword>
<dbReference type="KEGG" id="slt:Slit_1388"/>
<sequence precursor="true">MSTLQISLNPFMAIPYSFPSMPERSPLQERIAVVGLVILLHALLFAAYWLQPEPPAVAVNEMSISFANMQMQQADVLPQPKPKPKPRDPDPQPAERSALDKPAVKEEVRPVQQDATPPSPVVLDTEPDYKADYLNNPRPPYPLVARRMGYHGKVVLNVEVLAEGKAGQVLLYQSCGHDVLDNAALQTVKTWRFAPARRMGQPVTQWFLVPIKFSLEDSAA</sequence>
<dbReference type="GO" id="GO:0098797">
    <property type="term" value="C:plasma membrane protein complex"/>
    <property type="evidence" value="ECO:0007669"/>
    <property type="project" value="TreeGrafter"/>
</dbReference>
<dbReference type="AlphaFoldDB" id="D5CRN9"/>
<dbReference type="GO" id="GO:0030288">
    <property type="term" value="C:outer membrane-bounded periplasmic space"/>
    <property type="evidence" value="ECO:0007669"/>
    <property type="project" value="InterPro"/>
</dbReference>
<proteinExistence type="inferred from homology"/>
<dbReference type="InterPro" id="IPR051045">
    <property type="entry name" value="TonB-dependent_transducer"/>
</dbReference>
<dbReference type="GO" id="GO:0015031">
    <property type="term" value="P:protein transport"/>
    <property type="evidence" value="ECO:0007669"/>
    <property type="project" value="UniProtKB-UniRule"/>
</dbReference>
<keyword evidence="14" id="KW-1185">Reference proteome</keyword>
<dbReference type="OrthoDB" id="9792439at2"/>
<keyword evidence="4 10" id="KW-1003">Cell membrane</keyword>
<dbReference type="Gene3D" id="3.30.1150.10">
    <property type="match status" value="1"/>
</dbReference>
<evidence type="ECO:0000256" key="10">
    <source>
        <dbReference type="RuleBase" id="RU362123"/>
    </source>
</evidence>
<reference evidence="13 14" key="1">
    <citation type="submission" date="2010-03" db="EMBL/GenBank/DDBJ databases">
        <title>Complete sequence of Sideroxydans lithotrophicus ES-1.</title>
        <authorList>
            <consortium name="US DOE Joint Genome Institute"/>
            <person name="Lucas S."/>
            <person name="Copeland A."/>
            <person name="Lapidus A."/>
            <person name="Cheng J.-F."/>
            <person name="Bruce D."/>
            <person name="Goodwin L."/>
            <person name="Pitluck S."/>
            <person name="Munk A.C."/>
            <person name="Detter J.C."/>
            <person name="Han C."/>
            <person name="Tapia R."/>
            <person name="Larimer F."/>
            <person name="Land M."/>
            <person name="Hauser L."/>
            <person name="Kyrpides N."/>
            <person name="Ivanova N."/>
            <person name="Emerson D."/>
            <person name="Woyke T."/>
        </authorList>
    </citation>
    <scope>NUCLEOTIDE SEQUENCE [LARGE SCALE GENOMIC DNA]</scope>
    <source>
        <strain evidence="13 14">ES-1</strain>
    </source>
</reference>
<evidence type="ECO:0000256" key="9">
    <source>
        <dbReference type="ARBA" id="ARBA00023136"/>
    </source>
</evidence>
<evidence type="ECO:0000256" key="1">
    <source>
        <dbReference type="ARBA" id="ARBA00004383"/>
    </source>
</evidence>
<keyword evidence="8 10" id="KW-1133">Transmembrane helix</keyword>
<evidence type="ECO:0000313" key="14">
    <source>
        <dbReference type="Proteomes" id="UP000001625"/>
    </source>
</evidence>
<keyword evidence="3 10" id="KW-0813">Transport</keyword>
<comment type="subcellular location">
    <subcellularLocation>
        <location evidence="1 10">Cell inner membrane</location>
        <topology evidence="1 10">Single-pass membrane protein</topology>
        <orientation evidence="1 10">Periplasmic side</orientation>
    </subcellularLocation>
</comment>
<dbReference type="PANTHER" id="PTHR33446">
    <property type="entry name" value="PROTEIN TONB-RELATED"/>
    <property type="match status" value="1"/>
</dbReference>
<evidence type="ECO:0000256" key="5">
    <source>
        <dbReference type="ARBA" id="ARBA00022519"/>
    </source>
</evidence>
<gene>
    <name evidence="13" type="ordered locus">Slit_1388</name>
</gene>
<dbReference type="GO" id="GO:0031992">
    <property type="term" value="F:energy transducer activity"/>
    <property type="evidence" value="ECO:0007669"/>
    <property type="project" value="InterPro"/>
</dbReference>
<evidence type="ECO:0000256" key="6">
    <source>
        <dbReference type="ARBA" id="ARBA00022692"/>
    </source>
</evidence>
<dbReference type="PRINTS" id="PR01374">
    <property type="entry name" value="TONBPROTEIN"/>
</dbReference>
<protein>
    <recommendedName>
        <fullName evidence="10">Protein TonB</fullName>
    </recommendedName>
</protein>
<evidence type="ECO:0000256" key="2">
    <source>
        <dbReference type="ARBA" id="ARBA00006555"/>
    </source>
</evidence>
<evidence type="ECO:0000256" key="7">
    <source>
        <dbReference type="ARBA" id="ARBA00022927"/>
    </source>
</evidence>
<evidence type="ECO:0000256" key="4">
    <source>
        <dbReference type="ARBA" id="ARBA00022475"/>
    </source>
</evidence>
<keyword evidence="5 10" id="KW-0997">Cell inner membrane</keyword>
<dbReference type="GO" id="GO:0015891">
    <property type="term" value="P:siderophore transport"/>
    <property type="evidence" value="ECO:0007669"/>
    <property type="project" value="InterPro"/>
</dbReference>
<dbReference type="Proteomes" id="UP000001625">
    <property type="component" value="Chromosome"/>
</dbReference>
<feature type="domain" description="TonB C-terminal" evidence="12">
    <location>
        <begin position="126"/>
        <end position="220"/>
    </location>
</feature>
<dbReference type="InterPro" id="IPR037682">
    <property type="entry name" value="TonB_C"/>
</dbReference>
<dbReference type="HOGENOM" id="CLU_076057_2_0_4"/>
<evidence type="ECO:0000256" key="11">
    <source>
        <dbReference type="SAM" id="MobiDB-lite"/>
    </source>
</evidence>
<dbReference type="InterPro" id="IPR006260">
    <property type="entry name" value="TonB/TolA_C"/>
</dbReference>
<comment type="similarity">
    <text evidence="2 10">Belongs to the TonB family.</text>
</comment>
<dbReference type="PANTHER" id="PTHR33446:SF2">
    <property type="entry name" value="PROTEIN TONB"/>
    <property type="match status" value="1"/>
</dbReference>
<dbReference type="EMBL" id="CP001965">
    <property type="protein sequence ID" value="ADE11625.1"/>
    <property type="molecule type" value="Genomic_DNA"/>
</dbReference>
<keyword evidence="7 10" id="KW-0653">Protein transport</keyword>
<organism evidence="13 14">
    <name type="scientific">Sideroxydans lithotrophicus (strain ES-1)</name>
    <dbReference type="NCBI Taxonomy" id="580332"/>
    <lineage>
        <taxon>Bacteria</taxon>
        <taxon>Pseudomonadati</taxon>
        <taxon>Pseudomonadota</taxon>
        <taxon>Betaproteobacteria</taxon>
        <taxon>Nitrosomonadales</taxon>
        <taxon>Gallionellaceae</taxon>
        <taxon>Sideroxydans</taxon>
    </lineage>
</organism>